<evidence type="ECO:0000313" key="2">
    <source>
        <dbReference type="Proteomes" id="UP000734854"/>
    </source>
</evidence>
<reference evidence="1 2" key="1">
    <citation type="submission" date="2020-08" db="EMBL/GenBank/DDBJ databases">
        <title>Plant Genome Project.</title>
        <authorList>
            <person name="Zhang R.-G."/>
        </authorList>
    </citation>
    <scope>NUCLEOTIDE SEQUENCE [LARGE SCALE GENOMIC DNA]</scope>
    <source>
        <tissue evidence="1">Rhizome</tissue>
    </source>
</reference>
<evidence type="ECO:0000313" key="1">
    <source>
        <dbReference type="EMBL" id="KAG6487995.1"/>
    </source>
</evidence>
<dbReference type="InterPro" id="IPR010746">
    <property type="entry name" value="CYMV_Orf1"/>
</dbReference>
<dbReference type="Pfam" id="PF07028">
    <property type="entry name" value="DUF1319"/>
    <property type="match status" value="1"/>
</dbReference>
<keyword evidence="2" id="KW-1185">Reference proteome</keyword>
<dbReference type="Proteomes" id="UP000734854">
    <property type="component" value="Unassembled WGS sequence"/>
</dbReference>
<proteinExistence type="predicted"/>
<accession>A0A8J5FIC0</accession>
<dbReference type="AlphaFoldDB" id="A0A8J5FIC0"/>
<protein>
    <submittedName>
        <fullName evidence="1">Uncharacterized protein</fullName>
    </submittedName>
</protein>
<comment type="caution">
    <text evidence="1">The sequence shown here is derived from an EMBL/GenBank/DDBJ whole genome shotgun (WGS) entry which is preliminary data.</text>
</comment>
<dbReference type="EMBL" id="JACMSC010000015">
    <property type="protein sequence ID" value="KAG6487995.1"/>
    <property type="molecule type" value="Genomic_DNA"/>
</dbReference>
<name>A0A8J5FIC0_ZINOF</name>
<gene>
    <name evidence="1" type="ORF">ZIOFF_056753</name>
</gene>
<organism evidence="1 2">
    <name type="scientific">Zingiber officinale</name>
    <name type="common">Ginger</name>
    <name type="synonym">Amomum zingiber</name>
    <dbReference type="NCBI Taxonomy" id="94328"/>
    <lineage>
        <taxon>Eukaryota</taxon>
        <taxon>Viridiplantae</taxon>
        <taxon>Streptophyta</taxon>
        <taxon>Embryophyta</taxon>
        <taxon>Tracheophyta</taxon>
        <taxon>Spermatophyta</taxon>
        <taxon>Magnoliopsida</taxon>
        <taxon>Liliopsida</taxon>
        <taxon>Zingiberales</taxon>
        <taxon>Zingiberaceae</taxon>
        <taxon>Zingiber</taxon>
    </lineage>
</organism>
<sequence>MARIEDEAIIGVLNKMRELELILQMKEYDFNARRHKEGGVDNYWRNHYDDVIESRKDLFNEVQRMQQIGHTPEPKTSTIANNIGVVYDRVSLLSKVSLKHSYALKEENRILRYEIFVLQKVVGNLEKEVLRQKPLTKTEVRELVREIAQQPKLVEKEALKLTEELKKSVRKVEYLLKEVKTVIGG</sequence>